<evidence type="ECO:0000313" key="1">
    <source>
        <dbReference type="EMBL" id="KAF2645795.1"/>
    </source>
</evidence>
<dbReference type="AlphaFoldDB" id="A0A6A6SD35"/>
<sequence length="162" mass="18321">MVGSREKDQRSLQGFLSHVNPSFVRYFPSSGDGMIRQVPRWNCLSRRCRFAVVGISGPNHLSSTLVPAPAHPQRLHRRHRYSGPRNVLPFLISIGVLHSLAGKGPTRRRNLHPCLTSPELQRLLRGANVLPRVELDRRNRTEAKYIAPEAWTFSLSAVSTRI</sequence>
<gene>
    <name evidence="1" type="ORF">P280DRAFT_129563</name>
</gene>
<keyword evidence="2" id="KW-1185">Reference proteome</keyword>
<name>A0A6A6SD35_9PLEO</name>
<organism evidence="1 2">
    <name type="scientific">Massarina eburnea CBS 473.64</name>
    <dbReference type="NCBI Taxonomy" id="1395130"/>
    <lineage>
        <taxon>Eukaryota</taxon>
        <taxon>Fungi</taxon>
        <taxon>Dikarya</taxon>
        <taxon>Ascomycota</taxon>
        <taxon>Pezizomycotina</taxon>
        <taxon>Dothideomycetes</taxon>
        <taxon>Pleosporomycetidae</taxon>
        <taxon>Pleosporales</taxon>
        <taxon>Massarineae</taxon>
        <taxon>Massarinaceae</taxon>
        <taxon>Massarina</taxon>
    </lineage>
</organism>
<evidence type="ECO:0000313" key="2">
    <source>
        <dbReference type="Proteomes" id="UP000799753"/>
    </source>
</evidence>
<proteinExistence type="predicted"/>
<reference evidence="1" key="1">
    <citation type="journal article" date="2020" name="Stud. Mycol.">
        <title>101 Dothideomycetes genomes: a test case for predicting lifestyles and emergence of pathogens.</title>
        <authorList>
            <person name="Haridas S."/>
            <person name="Albert R."/>
            <person name="Binder M."/>
            <person name="Bloem J."/>
            <person name="Labutti K."/>
            <person name="Salamov A."/>
            <person name="Andreopoulos B."/>
            <person name="Baker S."/>
            <person name="Barry K."/>
            <person name="Bills G."/>
            <person name="Bluhm B."/>
            <person name="Cannon C."/>
            <person name="Castanera R."/>
            <person name="Culley D."/>
            <person name="Daum C."/>
            <person name="Ezra D."/>
            <person name="Gonzalez J."/>
            <person name="Henrissat B."/>
            <person name="Kuo A."/>
            <person name="Liang C."/>
            <person name="Lipzen A."/>
            <person name="Lutzoni F."/>
            <person name="Magnuson J."/>
            <person name="Mondo S."/>
            <person name="Nolan M."/>
            <person name="Ohm R."/>
            <person name="Pangilinan J."/>
            <person name="Park H.-J."/>
            <person name="Ramirez L."/>
            <person name="Alfaro M."/>
            <person name="Sun H."/>
            <person name="Tritt A."/>
            <person name="Yoshinaga Y."/>
            <person name="Zwiers L.-H."/>
            <person name="Turgeon B."/>
            <person name="Goodwin S."/>
            <person name="Spatafora J."/>
            <person name="Crous P."/>
            <person name="Grigoriev I."/>
        </authorList>
    </citation>
    <scope>NUCLEOTIDE SEQUENCE</scope>
    <source>
        <strain evidence="1">CBS 473.64</strain>
    </source>
</reference>
<dbReference type="Proteomes" id="UP000799753">
    <property type="component" value="Unassembled WGS sequence"/>
</dbReference>
<dbReference type="EMBL" id="MU006777">
    <property type="protein sequence ID" value="KAF2645795.1"/>
    <property type="molecule type" value="Genomic_DNA"/>
</dbReference>
<accession>A0A6A6SD35</accession>
<protein>
    <submittedName>
        <fullName evidence="1">Uncharacterized protein</fullName>
    </submittedName>
</protein>